<keyword evidence="3" id="KW-1185">Reference proteome</keyword>
<dbReference type="Gene3D" id="3.40.50.1820">
    <property type="entry name" value="alpha/beta hydrolase"/>
    <property type="match status" value="1"/>
</dbReference>
<dbReference type="InterPro" id="IPR000073">
    <property type="entry name" value="AB_hydrolase_1"/>
</dbReference>
<accession>M7U071</accession>
<dbReference type="GO" id="GO:0004177">
    <property type="term" value="F:aminopeptidase activity"/>
    <property type="evidence" value="ECO:0007669"/>
    <property type="project" value="UniProtKB-EC"/>
</dbReference>
<dbReference type="InterPro" id="IPR029058">
    <property type="entry name" value="AB_hydrolase_fold"/>
</dbReference>
<dbReference type="GO" id="GO:0005737">
    <property type="term" value="C:cytoplasm"/>
    <property type="evidence" value="ECO:0007669"/>
    <property type="project" value="InterPro"/>
</dbReference>
<gene>
    <name evidence="2" type="ORF">UCREL1_619</name>
</gene>
<dbReference type="SUPFAM" id="SSF53474">
    <property type="entry name" value="alpha/beta-Hydrolases"/>
    <property type="match status" value="1"/>
</dbReference>
<feature type="domain" description="AB hydrolase-1" evidence="1">
    <location>
        <begin position="3"/>
        <end position="124"/>
    </location>
</feature>
<dbReference type="OrthoDB" id="425534at2759"/>
<dbReference type="STRING" id="1287681.M7U071"/>
<dbReference type="HOGENOM" id="CLU_1731456_0_0_1"/>
<evidence type="ECO:0000313" key="3">
    <source>
        <dbReference type="Proteomes" id="UP000012174"/>
    </source>
</evidence>
<dbReference type="AlphaFoldDB" id="M7U071"/>
<name>M7U071_EUTLA</name>
<sequence length="151" mass="16410">MGDELLDHFDIIGVDPRGVGSSTQVQCDADIYNNQLPGFPPIEAAFRERLERNIALPQSCLELTGGPLIKYMDSISIAKDYEAVRVALGSEAMNWFGVSYGTLLGPQYAELFPDNIRAMVLDGVASISQSDLSLFIASATSSEAIFRNFLA</sequence>
<dbReference type="EMBL" id="KB705475">
    <property type="protein sequence ID" value="EMR72320.1"/>
    <property type="molecule type" value="Genomic_DNA"/>
</dbReference>
<dbReference type="KEGG" id="ela:UCREL1_619"/>
<dbReference type="InterPro" id="IPR005944">
    <property type="entry name" value="Pro_iminopeptidase"/>
</dbReference>
<dbReference type="eggNOG" id="ENOG502QXCY">
    <property type="taxonomic scope" value="Eukaryota"/>
</dbReference>
<evidence type="ECO:0000259" key="1">
    <source>
        <dbReference type="Pfam" id="PF00561"/>
    </source>
</evidence>
<dbReference type="Pfam" id="PF00561">
    <property type="entry name" value="Abhydrolase_1"/>
    <property type="match status" value="1"/>
</dbReference>
<dbReference type="PANTHER" id="PTHR43722:SF1">
    <property type="entry name" value="PROLINE IMINOPEPTIDASE"/>
    <property type="match status" value="1"/>
</dbReference>
<dbReference type="GO" id="GO:0006508">
    <property type="term" value="P:proteolysis"/>
    <property type="evidence" value="ECO:0007669"/>
    <property type="project" value="InterPro"/>
</dbReference>
<dbReference type="OMA" id="YECAPDS"/>
<dbReference type="PANTHER" id="PTHR43722">
    <property type="entry name" value="PROLINE IMINOPEPTIDASE"/>
    <property type="match status" value="1"/>
</dbReference>
<organism evidence="2 3">
    <name type="scientific">Eutypa lata (strain UCR-EL1)</name>
    <name type="common">Grapevine dieback disease fungus</name>
    <name type="synonym">Eutypa armeniacae</name>
    <dbReference type="NCBI Taxonomy" id="1287681"/>
    <lineage>
        <taxon>Eukaryota</taxon>
        <taxon>Fungi</taxon>
        <taxon>Dikarya</taxon>
        <taxon>Ascomycota</taxon>
        <taxon>Pezizomycotina</taxon>
        <taxon>Sordariomycetes</taxon>
        <taxon>Xylariomycetidae</taxon>
        <taxon>Xylariales</taxon>
        <taxon>Diatrypaceae</taxon>
        <taxon>Eutypa</taxon>
    </lineage>
</organism>
<dbReference type="Proteomes" id="UP000012174">
    <property type="component" value="Unassembled WGS sequence"/>
</dbReference>
<reference evidence="3" key="1">
    <citation type="journal article" date="2013" name="Genome Announc.">
        <title>Draft genome sequence of the grapevine dieback fungus Eutypa lata UCR-EL1.</title>
        <authorList>
            <person name="Blanco-Ulate B."/>
            <person name="Rolshausen P.E."/>
            <person name="Cantu D."/>
        </authorList>
    </citation>
    <scope>NUCLEOTIDE SEQUENCE [LARGE SCALE GENOMIC DNA]</scope>
    <source>
        <strain evidence="3">UCR-EL1</strain>
    </source>
</reference>
<evidence type="ECO:0000313" key="2">
    <source>
        <dbReference type="EMBL" id="EMR72320.1"/>
    </source>
</evidence>
<proteinExistence type="predicted"/>
<protein>
    <submittedName>
        <fullName evidence="2">Putative tap domain protein</fullName>
    </submittedName>
</protein>